<reference evidence="4 6" key="1">
    <citation type="submission" date="2017-04" db="EMBL/GenBank/DDBJ databases">
        <title>In vitro and in silico characterization of Lactobacillus paraplantarum D2-1, a starter culture for soymilk fermentation.</title>
        <authorList>
            <person name="Endo A."/>
            <person name="Sasaki F."/>
            <person name="Maeno S."/>
            <person name="Kanesaki Y."/>
            <person name="Kubota E."/>
            <person name="Torres G.A."/>
            <person name="Tomita S."/>
            <person name="Nakagawa J."/>
        </authorList>
    </citation>
    <scope>NUCLEOTIDE SEQUENCE [LARGE SCALE GENOMIC DNA]</scope>
    <source>
        <strain evidence="4 6">D2-1</strain>
    </source>
</reference>
<dbReference type="EMBL" id="SEHH01000047">
    <property type="protein sequence ID" value="TBX45509.1"/>
    <property type="molecule type" value="Genomic_DNA"/>
</dbReference>
<evidence type="ECO:0000313" key="6">
    <source>
        <dbReference type="Proteomes" id="UP000236162"/>
    </source>
</evidence>
<dbReference type="PROSITE" id="PS51257">
    <property type="entry name" value="PROKAR_LIPOPROTEIN"/>
    <property type="match status" value="1"/>
</dbReference>
<dbReference type="AlphaFoldDB" id="A0A098R8I2"/>
<reference evidence="3 7" key="2">
    <citation type="submission" date="2018-10" db="EMBL/GenBank/DDBJ databases">
        <title>Genome seuquencing of Lactobacillus species.</title>
        <authorList>
            <person name="Baek C."/>
            <person name="Yi H."/>
        </authorList>
    </citation>
    <scope>NUCLEOTIDE SEQUENCE [LARGE SCALE GENOMIC DNA]</scope>
    <source>
        <strain evidence="3 7">DSM 10667</strain>
    </source>
</reference>
<protein>
    <submittedName>
        <fullName evidence="4">Lipoprotein</fullName>
    </submittedName>
</protein>
<name>A0A098R8I2_9LACO</name>
<dbReference type="Proteomes" id="UP000277896">
    <property type="component" value="Chromosome"/>
</dbReference>
<organism evidence="5 8">
    <name type="scientific">Lactiplantibacillus paraplantarum</name>
    <dbReference type="NCBI Taxonomy" id="60520"/>
    <lineage>
        <taxon>Bacteria</taxon>
        <taxon>Bacillati</taxon>
        <taxon>Bacillota</taxon>
        <taxon>Bacilli</taxon>
        <taxon>Lactobacillales</taxon>
        <taxon>Lactobacillaceae</taxon>
        <taxon>Lactiplantibacillus</taxon>
    </lineage>
</organism>
<evidence type="ECO:0000313" key="4">
    <source>
        <dbReference type="EMBL" id="GBF02946.1"/>
    </source>
</evidence>
<keyword evidence="6" id="KW-1185">Reference proteome</keyword>
<evidence type="ECO:0000256" key="2">
    <source>
        <dbReference type="SAM" id="SignalP"/>
    </source>
</evidence>
<evidence type="ECO:0000313" key="7">
    <source>
        <dbReference type="Proteomes" id="UP000277896"/>
    </source>
</evidence>
<proteinExistence type="predicted"/>
<evidence type="ECO:0000256" key="1">
    <source>
        <dbReference type="SAM" id="MobiDB-lite"/>
    </source>
</evidence>
<dbReference type="RefSeq" id="WP_021731345.1">
    <property type="nucleotide sequence ID" value="NZ_AVAI01000117.1"/>
</dbReference>
<evidence type="ECO:0000313" key="8">
    <source>
        <dbReference type="Proteomes" id="UP000292648"/>
    </source>
</evidence>
<dbReference type="Proteomes" id="UP000236162">
    <property type="component" value="Unassembled WGS sequence"/>
</dbReference>
<keyword evidence="2" id="KW-0732">Signal</keyword>
<dbReference type="Proteomes" id="UP000292648">
    <property type="component" value="Unassembled WGS sequence"/>
</dbReference>
<sequence length="141" mass="15043">MNRAILISLCSLLLLAGCTSNAEPSISTKQANSVAAANRAEQTSRANQAADASAKKQSGDHYQATDDHITSATSAVAAVDQVLNKPKQQTFGVIPTANQDAHGHHYYQVDTYQKTANGGRGHYLNSYFVYLDGSITTKQAN</sequence>
<dbReference type="HOGENOM" id="CLU_1822905_0_0_9"/>
<dbReference type="eggNOG" id="ENOG50309XI">
    <property type="taxonomic scope" value="Bacteria"/>
</dbReference>
<reference evidence="5 8" key="3">
    <citation type="submission" date="2019-01" db="EMBL/GenBank/DDBJ databases">
        <title>Draft genome sequence of Lactobacillus paraplantarum OSY-TC318, a Producer of the novel lantibiotic Paraplantaracin TC318.</title>
        <authorList>
            <person name="Hussein W.E."/>
            <person name="Huang E."/>
            <person name="Yousef A.E."/>
        </authorList>
    </citation>
    <scope>NUCLEOTIDE SEQUENCE [LARGE SCALE GENOMIC DNA]</scope>
    <source>
        <strain evidence="5 8">OSY-TC318</strain>
    </source>
</reference>
<feature type="compositionally biased region" description="Basic and acidic residues" evidence="1">
    <location>
        <begin position="53"/>
        <end position="64"/>
    </location>
</feature>
<feature type="region of interest" description="Disordered" evidence="1">
    <location>
        <begin position="37"/>
        <end position="64"/>
    </location>
</feature>
<accession>A0A098R8I2</accession>
<gene>
    <name evidence="5" type="ORF">EUZ87_05865</name>
    <name evidence="3" type="ORF">LP667_05595</name>
    <name evidence="4" type="ORF">LPPLD21_02499</name>
</gene>
<feature type="compositionally biased region" description="Polar residues" evidence="1">
    <location>
        <begin position="37"/>
        <end position="47"/>
    </location>
</feature>
<dbReference type="EMBL" id="CP032744">
    <property type="protein sequence ID" value="AYJ38318.1"/>
    <property type="molecule type" value="Genomic_DNA"/>
</dbReference>
<dbReference type="KEGG" id="lpx:ASU28_05580"/>
<evidence type="ECO:0000313" key="5">
    <source>
        <dbReference type="EMBL" id="TBX45509.1"/>
    </source>
</evidence>
<feature type="signal peptide" evidence="2">
    <location>
        <begin position="1"/>
        <end position="22"/>
    </location>
</feature>
<dbReference type="EMBL" id="BDOR01000018">
    <property type="protein sequence ID" value="GBF02946.1"/>
    <property type="molecule type" value="Genomic_DNA"/>
</dbReference>
<feature type="chain" id="PRO_5009750961" evidence="2">
    <location>
        <begin position="23"/>
        <end position="141"/>
    </location>
</feature>
<evidence type="ECO:0000313" key="3">
    <source>
        <dbReference type="EMBL" id="AYJ38318.1"/>
    </source>
</evidence>
<keyword evidence="4" id="KW-0449">Lipoprotein</keyword>